<name>A0A1H2QYT4_9RHOB</name>
<keyword evidence="5" id="KW-1185">Reference proteome</keyword>
<evidence type="ECO:0000313" key="5">
    <source>
        <dbReference type="Proteomes" id="UP000830781"/>
    </source>
</evidence>
<protein>
    <submittedName>
        <fullName evidence="2">RES domain-containing protein</fullName>
    </submittedName>
</protein>
<accession>A0A1H2QYT4</accession>
<dbReference type="InterPro" id="IPR014914">
    <property type="entry name" value="RES_dom"/>
</dbReference>
<evidence type="ECO:0000313" key="2">
    <source>
        <dbReference type="EMBL" id="SDW12356.1"/>
    </source>
</evidence>
<dbReference type="SMART" id="SM00953">
    <property type="entry name" value="RES"/>
    <property type="match status" value="1"/>
</dbReference>
<evidence type="ECO:0000313" key="3">
    <source>
        <dbReference type="EMBL" id="UOA24035.1"/>
    </source>
</evidence>
<proteinExistence type="predicted"/>
<reference evidence="5" key="4">
    <citation type="journal article" date="2022" name="Microorganisms">
        <title>Beyond the ABCs#Discovery of Three New Plasmid Types in Rhodobacterales (RepQ, RepY, RepW).</title>
        <authorList>
            <person name="Freese H.M."/>
            <person name="Ringel V."/>
            <person name="Overmann J."/>
            <person name="Petersen J."/>
        </authorList>
    </citation>
    <scope>NUCLEOTIDE SEQUENCE [LARGE SCALE GENOMIC DNA]</scope>
    <source>
        <strain evidence="5">DSM 110277</strain>
    </source>
</reference>
<reference evidence="3" key="3">
    <citation type="journal article" date="2022" name="Microorganisms">
        <title>Beyond the ABCs#Discovery of Three New Plasmid Types in Rhodobacterales (RepQ, RepY, RepW).</title>
        <authorList>
            <person name="Freese H.M."/>
            <person name="Ringel V."/>
            <person name="Overmann J."/>
            <person name="Petersen J."/>
        </authorList>
    </citation>
    <scope>NUCLEOTIDE SEQUENCE</scope>
    <source>
        <strain evidence="3">DSM 110277</strain>
    </source>
</reference>
<evidence type="ECO:0000313" key="4">
    <source>
        <dbReference type="Proteomes" id="UP000183076"/>
    </source>
</evidence>
<dbReference type="EMBL" id="FNNB01000001">
    <property type="protein sequence ID" value="SDW12356.1"/>
    <property type="molecule type" value="Genomic_DNA"/>
</dbReference>
<dbReference type="Pfam" id="PF08808">
    <property type="entry name" value="RES"/>
    <property type="match status" value="1"/>
</dbReference>
<organism evidence="2 4">
    <name type="scientific">Sulfitobacter pontiacus</name>
    <dbReference type="NCBI Taxonomy" id="60137"/>
    <lineage>
        <taxon>Bacteria</taxon>
        <taxon>Pseudomonadati</taxon>
        <taxon>Pseudomonadota</taxon>
        <taxon>Alphaproteobacteria</taxon>
        <taxon>Rhodobacterales</taxon>
        <taxon>Roseobacteraceae</taxon>
        <taxon>Sulfitobacter</taxon>
    </lineage>
</organism>
<dbReference type="AlphaFoldDB" id="A0A1H2QYT4"/>
<dbReference type="EMBL" id="CP084959">
    <property type="protein sequence ID" value="UOA24035.1"/>
    <property type="molecule type" value="Genomic_DNA"/>
</dbReference>
<dbReference type="GeneID" id="94019662"/>
<dbReference type="Proteomes" id="UP000183076">
    <property type="component" value="Unassembled WGS sequence"/>
</dbReference>
<reference evidence="4" key="2">
    <citation type="submission" date="2016-10" db="EMBL/GenBank/DDBJ databases">
        <authorList>
            <person name="Varghese N."/>
            <person name="Submissions S."/>
        </authorList>
    </citation>
    <scope>NUCLEOTIDE SEQUENCE [LARGE SCALE GENOMIC DNA]</scope>
    <source>
        <strain evidence="4">DSM 10014</strain>
    </source>
</reference>
<dbReference type="STRING" id="60137.SAMN04488041_101343"/>
<gene>
    <name evidence="3" type="ORF">DSM110277_02471</name>
    <name evidence="2" type="ORF">SAMN04488041_101343</name>
</gene>
<dbReference type="Proteomes" id="UP000830781">
    <property type="component" value="Chromosome"/>
</dbReference>
<evidence type="ECO:0000259" key="1">
    <source>
        <dbReference type="SMART" id="SM00953"/>
    </source>
</evidence>
<dbReference type="RefSeq" id="WP_005849296.1">
    <property type="nucleotide sequence ID" value="NZ_CP049344.1"/>
</dbReference>
<sequence>MTPLPPPLGTGELRFWRLDQRQHAPTWHSGEGAYRVGGRWNSSGVRAVYTALDPATAILEVAVHKGFKALDTAHHVLTSGRVIDPTTVHMVQAADVPNPNWLVPGAHGAGQKGFGDALLRDHLFVLIPSTVSRHSWNLIFDAQKAADHYDDVVQEDFALDPRLHR</sequence>
<reference evidence="2" key="1">
    <citation type="submission" date="2016-10" db="EMBL/GenBank/DDBJ databases">
        <authorList>
            <person name="de Groot N.N."/>
        </authorList>
    </citation>
    <scope>NUCLEOTIDE SEQUENCE [LARGE SCALE GENOMIC DNA]</scope>
    <source>
        <strain evidence="2">DSM 10014</strain>
    </source>
</reference>
<feature type="domain" description="RES" evidence="1">
    <location>
        <begin position="27"/>
        <end position="153"/>
    </location>
</feature>